<evidence type="ECO:0000313" key="2">
    <source>
        <dbReference type="Proteomes" id="UP001159427"/>
    </source>
</evidence>
<keyword evidence="2" id="KW-1185">Reference proteome</keyword>
<name>A0ABN8MBS1_9CNID</name>
<gene>
    <name evidence="1" type="ORF">PEVE_00030751</name>
</gene>
<dbReference type="EMBL" id="CALNXI010000437">
    <property type="protein sequence ID" value="CAH3027111.1"/>
    <property type="molecule type" value="Genomic_DNA"/>
</dbReference>
<organism evidence="1 2">
    <name type="scientific">Porites evermanni</name>
    <dbReference type="NCBI Taxonomy" id="104178"/>
    <lineage>
        <taxon>Eukaryota</taxon>
        <taxon>Metazoa</taxon>
        <taxon>Cnidaria</taxon>
        <taxon>Anthozoa</taxon>
        <taxon>Hexacorallia</taxon>
        <taxon>Scleractinia</taxon>
        <taxon>Fungiina</taxon>
        <taxon>Poritidae</taxon>
        <taxon>Porites</taxon>
    </lineage>
</organism>
<sequence>MDFLLAEINRKSKQIEQNEVTSNKKYFRRGDLAAKQAEEYKKKQECECLFKAGGRGVAKIFQRGGHRGYSPDCHVDLHAHIKKKTRAIDENALQKNKLCHSTSDRILSYFHEKFLIMRSSYNVKDVGARDKGTDHQIWRSYKSGQKSLRQLCNIAPLQVPE</sequence>
<protein>
    <submittedName>
        <fullName evidence="1">Uncharacterized protein</fullName>
    </submittedName>
</protein>
<reference evidence="1 2" key="1">
    <citation type="submission" date="2022-05" db="EMBL/GenBank/DDBJ databases">
        <authorList>
            <consortium name="Genoscope - CEA"/>
            <person name="William W."/>
        </authorList>
    </citation>
    <scope>NUCLEOTIDE SEQUENCE [LARGE SCALE GENOMIC DNA]</scope>
</reference>
<accession>A0ABN8MBS1</accession>
<comment type="caution">
    <text evidence="1">The sequence shown here is derived from an EMBL/GenBank/DDBJ whole genome shotgun (WGS) entry which is preliminary data.</text>
</comment>
<proteinExistence type="predicted"/>
<evidence type="ECO:0000313" key="1">
    <source>
        <dbReference type="EMBL" id="CAH3027111.1"/>
    </source>
</evidence>
<dbReference type="Proteomes" id="UP001159427">
    <property type="component" value="Unassembled WGS sequence"/>
</dbReference>